<organism evidence="3 4">
    <name type="scientific">Boletus edulis BED1</name>
    <dbReference type="NCBI Taxonomy" id="1328754"/>
    <lineage>
        <taxon>Eukaryota</taxon>
        <taxon>Fungi</taxon>
        <taxon>Dikarya</taxon>
        <taxon>Basidiomycota</taxon>
        <taxon>Agaricomycotina</taxon>
        <taxon>Agaricomycetes</taxon>
        <taxon>Agaricomycetidae</taxon>
        <taxon>Boletales</taxon>
        <taxon>Boletineae</taxon>
        <taxon>Boletaceae</taxon>
        <taxon>Boletoideae</taxon>
        <taxon>Boletus</taxon>
    </lineage>
</organism>
<dbReference type="Proteomes" id="UP001194468">
    <property type="component" value="Unassembled WGS sequence"/>
</dbReference>
<dbReference type="EMBL" id="WHUW01000004">
    <property type="protein sequence ID" value="KAF8447926.1"/>
    <property type="molecule type" value="Genomic_DNA"/>
</dbReference>
<name>A0AAD4GJT0_BOLED</name>
<dbReference type="InterPro" id="IPR012942">
    <property type="entry name" value="SRR1-like"/>
</dbReference>
<dbReference type="PANTHER" id="PTHR28626:SF3">
    <property type="entry name" value="SRR1-LIKE PROTEIN"/>
    <property type="match status" value="1"/>
</dbReference>
<dbReference type="GO" id="GO:0005737">
    <property type="term" value="C:cytoplasm"/>
    <property type="evidence" value="ECO:0007669"/>
    <property type="project" value="TreeGrafter"/>
</dbReference>
<evidence type="ECO:0000256" key="1">
    <source>
        <dbReference type="ARBA" id="ARBA00009856"/>
    </source>
</evidence>
<dbReference type="GO" id="GO:0005634">
    <property type="term" value="C:nucleus"/>
    <property type="evidence" value="ECO:0007669"/>
    <property type="project" value="TreeGrafter"/>
</dbReference>
<feature type="domain" description="SRR1-like" evidence="2">
    <location>
        <begin position="64"/>
        <end position="228"/>
    </location>
</feature>
<protein>
    <submittedName>
        <fullName evidence="3">SRR1-domain-containing protein</fullName>
    </submittedName>
</protein>
<sequence>MEGSDSNVFAYDSFIRVNPRKKRKRKDKGNATTPCDLLIRVTEELKTDRGGWFLCCEEICREALDEARMAPRKVLCLGLGSPSSSRDARAQLALLSCLCASLGIVSADVSMYDPVFTDADRQLFQTLGMRYLDHNQGTEHSLNCPTILYMPHCDLRVYEQVIRANWTLEGLCNIVFLANRFRDYVDHNAVSKLEKESPCMLKLEPFVESRPIPTSSAFPSAFTSLAVQYVSRTPLSLQGDAFWELPLLD</sequence>
<keyword evidence="4" id="KW-1185">Reference proteome</keyword>
<evidence type="ECO:0000313" key="3">
    <source>
        <dbReference type="EMBL" id="KAF8447926.1"/>
    </source>
</evidence>
<accession>A0AAD4GJT0</accession>
<comment type="caution">
    <text evidence="3">The sequence shown here is derived from an EMBL/GenBank/DDBJ whole genome shotgun (WGS) entry which is preliminary data.</text>
</comment>
<evidence type="ECO:0000259" key="2">
    <source>
        <dbReference type="Pfam" id="PF07985"/>
    </source>
</evidence>
<evidence type="ECO:0000313" key="4">
    <source>
        <dbReference type="Proteomes" id="UP001194468"/>
    </source>
</evidence>
<gene>
    <name evidence="3" type="ORF">L210DRAFT_3527514</name>
</gene>
<reference evidence="3" key="1">
    <citation type="submission" date="2019-10" db="EMBL/GenBank/DDBJ databases">
        <authorList>
            <consortium name="DOE Joint Genome Institute"/>
            <person name="Kuo A."/>
            <person name="Miyauchi S."/>
            <person name="Kiss E."/>
            <person name="Drula E."/>
            <person name="Kohler A."/>
            <person name="Sanchez-Garcia M."/>
            <person name="Andreopoulos B."/>
            <person name="Barry K.W."/>
            <person name="Bonito G."/>
            <person name="Buee M."/>
            <person name="Carver A."/>
            <person name="Chen C."/>
            <person name="Cichocki N."/>
            <person name="Clum A."/>
            <person name="Culley D."/>
            <person name="Crous P.W."/>
            <person name="Fauchery L."/>
            <person name="Girlanda M."/>
            <person name="Hayes R."/>
            <person name="Keri Z."/>
            <person name="LaButti K."/>
            <person name="Lipzen A."/>
            <person name="Lombard V."/>
            <person name="Magnuson J."/>
            <person name="Maillard F."/>
            <person name="Morin E."/>
            <person name="Murat C."/>
            <person name="Nolan M."/>
            <person name="Ohm R."/>
            <person name="Pangilinan J."/>
            <person name="Pereira M."/>
            <person name="Perotto S."/>
            <person name="Peter M."/>
            <person name="Riley R."/>
            <person name="Sitrit Y."/>
            <person name="Stielow B."/>
            <person name="Szollosi G."/>
            <person name="Zifcakova L."/>
            <person name="Stursova M."/>
            <person name="Spatafora J.W."/>
            <person name="Tedersoo L."/>
            <person name="Vaario L.-M."/>
            <person name="Yamada A."/>
            <person name="Yan M."/>
            <person name="Wang P."/>
            <person name="Xu J."/>
            <person name="Bruns T."/>
            <person name="Baldrian P."/>
            <person name="Vilgalys R."/>
            <person name="Henrissat B."/>
            <person name="Grigoriev I.V."/>
            <person name="Hibbett D."/>
            <person name="Nagy L.G."/>
            <person name="Martin F.M."/>
        </authorList>
    </citation>
    <scope>NUCLEOTIDE SEQUENCE</scope>
    <source>
        <strain evidence="3">BED1</strain>
    </source>
</reference>
<dbReference type="PANTHER" id="PTHR28626">
    <property type="entry name" value="SRR1-LIKE PROTEIN"/>
    <property type="match status" value="1"/>
</dbReference>
<dbReference type="AlphaFoldDB" id="A0AAD4GJT0"/>
<dbReference type="Pfam" id="PF07985">
    <property type="entry name" value="SRR1"/>
    <property type="match status" value="1"/>
</dbReference>
<comment type="similarity">
    <text evidence="1">Belongs to the SRR1 family.</text>
</comment>
<proteinExistence type="inferred from homology"/>
<dbReference type="InterPro" id="IPR040044">
    <property type="entry name" value="SRR1L"/>
</dbReference>
<reference evidence="3" key="2">
    <citation type="journal article" date="2020" name="Nat. Commun.">
        <title>Large-scale genome sequencing of mycorrhizal fungi provides insights into the early evolution of symbiotic traits.</title>
        <authorList>
            <person name="Miyauchi S."/>
            <person name="Kiss E."/>
            <person name="Kuo A."/>
            <person name="Drula E."/>
            <person name="Kohler A."/>
            <person name="Sanchez-Garcia M."/>
            <person name="Morin E."/>
            <person name="Andreopoulos B."/>
            <person name="Barry K.W."/>
            <person name="Bonito G."/>
            <person name="Buee M."/>
            <person name="Carver A."/>
            <person name="Chen C."/>
            <person name="Cichocki N."/>
            <person name="Clum A."/>
            <person name="Culley D."/>
            <person name="Crous P.W."/>
            <person name="Fauchery L."/>
            <person name="Girlanda M."/>
            <person name="Hayes R.D."/>
            <person name="Keri Z."/>
            <person name="LaButti K."/>
            <person name="Lipzen A."/>
            <person name="Lombard V."/>
            <person name="Magnuson J."/>
            <person name="Maillard F."/>
            <person name="Murat C."/>
            <person name="Nolan M."/>
            <person name="Ohm R.A."/>
            <person name="Pangilinan J."/>
            <person name="Pereira M.F."/>
            <person name="Perotto S."/>
            <person name="Peter M."/>
            <person name="Pfister S."/>
            <person name="Riley R."/>
            <person name="Sitrit Y."/>
            <person name="Stielow J.B."/>
            <person name="Szollosi G."/>
            <person name="Zifcakova L."/>
            <person name="Stursova M."/>
            <person name="Spatafora J.W."/>
            <person name="Tedersoo L."/>
            <person name="Vaario L.M."/>
            <person name="Yamada A."/>
            <person name="Yan M."/>
            <person name="Wang P."/>
            <person name="Xu J."/>
            <person name="Bruns T."/>
            <person name="Baldrian P."/>
            <person name="Vilgalys R."/>
            <person name="Dunand C."/>
            <person name="Henrissat B."/>
            <person name="Grigoriev I.V."/>
            <person name="Hibbett D."/>
            <person name="Nagy L.G."/>
            <person name="Martin F.M."/>
        </authorList>
    </citation>
    <scope>NUCLEOTIDE SEQUENCE</scope>
    <source>
        <strain evidence="3">BED1</strain>
    </source>
</reference>